<accession>A0A3L6T8W1</accession>
<dbReference type="Proteomes" id="UP000275267">
    <property type="component" value="Unassembled WGS sequence"/>
</dbReference>
<dbReference type="PANTHER" id="PTHR47903">
    <property type="entry name" value="OS07G0636400 PROTEIN"/>
    <property type="match status" value="1"/>
</dbReference>
<dbReference type="AlphaFoldDB" id="A0A3L6T8W1"/>
<evidence type="ECO:0008006" key="4">
    <source>
        <dbReference type="Google" id="ProtNLM"/>
    </source>
</evidence>
<feature type="region of interest" description="Disordered" evidence="1">
    <location>
        <begin position="214"/>
        <end position="259"/>
    </location>
</feature>
<gene>
    <name evidence="2" type="ORF">C2845_PM03G13980</name>
</gene>
<sequence>MKNGNIALLFQKHEANNASVPLFWALAIGSLCLVPMSNKWKSLKPTKSLRDAEEVLTDYIAGDALDDLLSKLVRSVEVAKASRGGLPEKIWMKKQFAIGVNDVTRVLERMLPSAATNSTHSSTETQTVSGRRRAPLVPLQAVLVAADCNPKWLTKHIPTLASTRQVPVLCIKDNKGGSVRLGHVVNIRTALAIGVKRYYLLECMGSAGSGRCLHASSEQQQQESSEMNILASGSNDDDAARRQAPSSLPSSQTTEELDDTIDNWPPALYLQTTDQVQDIPATPPTLRRTRSRAPSPMQMMMQQDHQGRPPALLPDGDATGSGCLQGKWCYTVCACMYSSSVSLPMMYTHQPIQ</sequence>
<dbReference type="OrthoDB" id="20109at2759"/>
<keyword evidence="3" id="KW-1185">Reference proteome</keyword>
<dbReference type="SUPFAM" id="SSF55315">
    <property type="entry name" value="L30e-like"/>
    <property type="match status" value="1"/>
</dbReference>
<dbReference type="EMBL" id="PQIB02000002">
    <property type="protein sequence ID" value="RLN33918.1"/>
    <property type="molecule type" value="Genomic_DNA"/>
</dbReference>
<evidence type="ECO:0000313" key="2">
    <source>
        <dbReference type="EMBL" id="RLN33918.1"/>
    </source>
</evidence>
<evidence type="ECO:0000313" key="3">
    <source>
        <dbReference type="Proteomes" id="UP000275267"/>
    </source>
</evidence>
<comment type="caution">
    <text evidence="2">The sequence shown here is derived from an EMBL/GenBank/DDBJ whole genome shotgun (WGS) entry which is preliminary data.</text>
</comment>
<proteinExistence type="predicted"/>
<dbReference type="STRING" id="4540.A0A3L6T8W1"/>
<feature type="compositionally biased region" description="Polar residues" evidence="1">
    <location>
        <begin position="244"/>
        <end position="254"/>
    </location>
</feature>
<protein>
    <recommendedName>
        <fullName evidence="4">Ribosomal protein L7Ae/L30e/S12e/Gadd45 domain-containing protein</fullName>
    </recommendedName>
</protein>
<organism evidence="2 3">
    <name type="scientific">Panicum miliaceum</name>
    <name type="common">Proso millet</name>
    <name type="synonym">Broomcorn millet</name>
    <dbReference type="NCBI Taxonomy" id="4540"/>
    <lineage>
        <taxon>Eukaryota</taxon>
        <taxon>Viridiplantae</taxon>
        <taxon>Streptophyta</taxon>
        <taxon>Embryophyta</taxon>
        <taxon>Tracheophyta</taxon>
        <taxon>Spermatophyta</taxon>
        <taxon>Magnoliopsida</taxon>
        <taxon>Liliopsida</taxon>
        <taxon>Poales</taxon>
        <taxon>Poaceae</taxon>
        <taxon>PACMAD clade</taxon>
        <taxon>Panicoideae</taxon>
        <taxon>Panicodae</taxon>
        <taxon>Paniceae</taxon>
        <taxon>Panicinae</taxon>
        <taxon>Panicum</taxon>
        <taxon>Panicum sect. Panicum</taxon>
    </lineage>
</organism>
<dbReference type="PANTHER" id="PTHR47903:SF2">
    <property type="entry name" value="OS07G0636400 PROTEIN"/>
    <property type="match status" value="1"/>
</dbReference>
<evidence type="ECO:0000256" key="1">
    <source>
        <dbReference type="SAM" id="MobiDB-lite"/>
    </source>
</evidence>
<reference evidence="3" key="1">
    <citation type="journal article" date="2019" name="Nat. Commun.">
        <title>The genome of broomcorn millet.</title>
        <authorList>
            <person name="Zou C."/>
            <person name="Miki D."/>
            <person name="Li D."/>
            <person name="Tang Q."/>
            <person name="Xiao L."/>
            <person name="Rajput S."/>
            <person name="Deng P."/>
            <person name="Jia W."/>
            <person name="Huang R."/>
            <person name="Zhang M."/>
            <person name="Sun Y."/>
            <person name="Hu J."/>
            <person name="Fu X."/>
            <person name="Schnable P.S."/>
            <person name="Li F."/>
            <person name="Zhang H."/>
            <person name="Feng B."/>
            <person name="Zhu X."/>
            <person name="Liu R."/>
            <person name="Schnable J.C."/>
            <person name="Zhu J.-K."/>
            <person name="Zhang H."/>
        </authorList>
    </citation>
    <scope>NUCLEOTIDE SEQUENCE [LARGE SCALE GENOMIC DNA]</scope>
</reference>
<name>A0A3L6T8W1_PANMI</name>
<dbReference type="Gene3D" id="3.30.1330.30">
    <property type="match status" value="1"/>
</dbReference>
<feature type="compositionally biased region" description="Low complexity" evidence="1">
    <location>
        <begin position="216"/>
        <end position="226"/>
    </location>
</feature>
<dbReference type="InterPro" id="IPR029064">
    <property type="entry name" value="Ribosomal_eL30-like_sf"/>
</dbReference>